<dbReference type="Pfam" id="PF00271">
    <property type="entry name" value="Helicase_C"/>
    <property type="match status" value="1"/>
</dbReference>
<feature type="compositionally biased region" description="Acidic residues" evidence="10">
    <location>
        <begin position="282"/>
        <end position="291"/>
    </location>
</feature>
<evidence type="ECO:0000313" key="15">
    <source>
        <dbReference type="Proteomes" id="UP000266841"/>
    </source>
</evidence>
<dbReference type="SMART" id="SM01123">
    <property type="entry name" value="DBP10CT"/>
    <property type="match status" value="1"/>
</dbReference>
<sequence>MAANSNSKKGGGGGFEALNLSPPIFAGIKRLGYRTPTPVQRKSLPILLTGNDSVVMARTGSGKTVAFLAPLLERLVSARGESASSSENSSRSAYAVILSPTRELSLQTLRVLRTLGHHCIQNYGFNFCGINGGESMEKQFSLLAGHPDVIVATPGRLSHHLSEIPDFHLRQCEVVVFDEADRLFEMGFAMQLRQICSKMPESRQTMLFSATMPRALVEFTKTGMMHDPTVVRLDSEVQVSDELRIGFVTCRSAEKDAVLLHLVRDVLPLMQGTDTTGASAAAEEEEVEEDGAASSKKRKKQKRVKHVGKQSKRGLTLIFAATRHHVEYLTLLLNTTGLKTTQIYGNMDNEARQKNLRSFQNGTCPILVVTDVAARGIDVPLIDHVIHYAFPPSAKLFIHRSGRAARAGRIGYCWGIVDPEEMPYMVDLHVFLGRKMSTGRDESEKGVDEAEETATIDEVGESSSIVEGGDKSSETAEVTYTLDEMTPDMVHFGSVPESILVEEVENVRRLIDSELAGSQDAEMLRSLTRVCNNAMKQYRRSRPEASREGVRRAKALLEGDKEYGTGRRVLNARGGIPSHPLLRHVELIKIRSEVSQSASRTGSSTSQKQEEEMARKKMADLQRRQDFLRAMANFRPKETVFEAFATGGQRDMIYSSQVDKSKNGSSAAIVAMRSMRRQMKIARDKGGALVIAGSKSAQTLNGDVVDDEIGDDIDVAGDRHTSDGVEEHIKGPLQKMEEPTAAGSAALPPAPIIEGKRRLSKAERKRLKKDPNYKASSTSAAVAKKSKQKRGADFRDSSHFIDNDMTQDTAAAARSRQIEAAMQPSASSSAKGSTALAYRIEENMLDLVGDENTDLVKRQRMMRWDKSKRKYIQTTVGEELSGDSKSKRTRLESGKLIKTDRAKLGELYEKWQKRTNKSIGRVGVFDDVVAEGDAPADDSRTARKKGQGGGAKLRDETKTAVEIRKERERKEKVALKNMKKSDRRKIEEKMRSEKQEAIDAAKKKYKGPGKKGPSGRWKGNVHKKGGQKMKNRHAH</sequence>
<feature type="compositionally biased region" description="Basic and acidic residues" evidence="10">
    <location>
        <begin position="952"/>
        <end position="974"/>
    </location>
</feature>
<dbReference type="PROSITE" id="PS51194">
    <property type="entry name" value="HELICASE_CTER"/>
    <property type="match status" value="1"/>
</dbReference>
<feature type="domain" description="Helicase ATP-binding" evidence="11">
    <location>
        <begin position="44"/>
        <end position="230"/>
    </location>
</feature>
<feature type="region of interest" description="Disordered" evidence="10">
    <location>
        <begin position="931"/>
        <end position="1035"/>
    </location>
</feature>
<dbReference type="InterPro" id="IPR014014">
    <property type="entry name" value="RNA_helicase_DEAD_Q_motif"/>
</dbReference>
<evidence type="ECO:0000256" key="1">
    <source>
        <dbReference type="ARBA" id="ARBA00010379"/>
    </source>
</evidence>
<evidence type="ECO:0000256" key="2">
    <source>
        <dbReference type="ARBA" id="ARBA00012552"/>
    </source>
</evidence>
<evidence type="ECO:0000313" key="14">
    <source>
        <dbReference type="EMBL" id="EJK74372.1"/>
    </source>
</evidence>
<keyword evidence="7" id="KW-0694">RNA-binding</keyword>
<dbReference type="InterPro" id="IPR050079">
    <property type="entry name" value="DEAD_box_RNA_helicase"/>
</dbReference>
<keyword evidence="3" id="KW-0547">Nucleotide-binding</keyword>
<feature type="compositionally biased region" description="Low complexity" evidence="10">
    <location>
        <begin position="810"/>
        <end position="821"/>
    </location>
</feature>
<keyword evidence="4" id="KW-0378">Hydrolase</keyword>
<accession>K0TPD1</accession>
<dbReference type="InterPro" id="IPR011545">
    <property type="entry name" value="DEAD/DEAH_box_helicase_dom"/>
</dbReference>
<proteinExistence type="inferred from homology"/>
<feature type="domain" description="Helicase C-terminal" evidence="12">
    <location>
        <begin position="299"/>
        <end position="451"/>
    </location>
</feature>
<evidence type="ECO:0000256" key="8">
    <source>
        <dbReference type="ARBA" id="ARBA00047984"/>
    </source>
</evidence>
<evidence type="ECO:0000256" key="7">
    <source>
        <dbReference type="ARBA" id="ARBA00022884"/>
    </source>
</evidence>
<evidence type="ECO:0000256" key="5">
    <source>
        <dbReference type="ARBA" id="ARBA00022806"/>
    </source>
</evidence>
<comment type="similarity">
    <text evidence="1">Belongs to the DEAD box helicase family. DDX54/DBP10 subfamily.</text>
</comment>
<dbReference type="GO" id="GO:0005524">
    <property type="term" value="F:ATP binding"/>
    <property type="evidence" value="ECO:0007669"/>
    <property type="project" value="UniProtKB-KW"/>
</dbReference>
<keyword evidence="6" id="KW-0067">ATP-binding</keyword>
<dbReference type="SMART" id="SM00490">
    <property type="entry name" value="HELICc"/>
    <property type="match status" value="1"/>
</dbReference>
<comment type="caution">
    <text evidence="14">The sequence shown here is derived from an EMBL/GenBank/DDBJ whole genome shotgun (WGS) entry which is preliminary data.</text>
</comment>
<dbReference type="AlphaFoldDB" id="K0TPD1"/>
<keyword evidence="15" id="KW-1185">Reference proteome</keyword>
<evidence type="ECO:0000259" key="12">
    <source>
        <dbReference type="PROSITE" id="PS51194"/>
    </source>
</evidence>
<dbReference type="GO" id="GO:0005730">
    <property type="term" value="C:nucleolus"/>
    <property type="evidence" value="ECO:0007669"/>
    <property type="project" value="UniProtKB-SubCell"/>
</dbReference>
<dbReference type="OMA" id="MAMGYKV"/>
<feature type="compositionally biased region" description="Low complexity" evidence="10">
    <location>
        <begin position="774"/>
        <end position="783"/>
    </location>
</feature>
<dbReference type="InterPro" id="IPR014001">
    <property type="entry name" value="Helicase_ATP-bd"/>
</dbReference>
<dbReference type="Gene3D" id="3.40.50.300">
    <property type="entry name" value="P-loop containing nucleotide triphosphate hydrolases"/>
    <property type="match status" value="2"/>
</dbReference>
<feature type="region of interest" description="Disordered" evidence="10">
    <location>
        <begin position="277"/>
        <end position="308"/>
    </location>
</feature>
<evidence type="ECO:0000259" key="13">
    <source>
        <dbReference type="PROSITE" id="PS51195"/>
    </source>
</evidence>
<feature type="compositionally biased region" description="Basic residues" evidence="10">
    <location>
        <begin position="295"/>
        <end position="308"/>
    </location>
</feature>
<feature type="domain" description="DEAD-box RNA helicase Q" evidence="13">
    <location>
        <begin position="13"/>
        <end position="41"/>
    </location>
</feature>
<dbReference type="PROSITE" id="PS51192">
    <property type="entry name" value="HELICASE_ATP_BIND_1"/>
    <property type="match status" value="1"/>
</dbReference>
<feature type="compositionally biased region" description="Basic and acidic residues" evidence="10">
    <location>
        <begin position="790"/>
        <end position="802"/>
    </location>
</feature>
<protein>
    <recommendedName>
        <fullName evidence="2">RNA helicase</fullName>
        <ecNumber evidence="2">3.6.4.13</ecNumber>
    </recommendedName>
</protein>
<organism evidence="14 15">
    <name type="scientific">Thalassiosira oceanica</name>
    <name type="common">Marine diatom</name>
    <dbReference type="NCBI Taxonomy" id="159749"/>
    <lineage>
        <taxon>Eukaryota</taxon>
        <taxon>Sar</taxon>
        <taxon>Stramenopiles</taxon>
        <taxon>Ochrophyta</taxon>
        <taxon>Bacillariophyta</taxon>
        <taxon>Coscinodiscophyceae</taxon>
        <taxon>Thalassiosirophycidae</taxon>
        <taxon>Thalassiosirales</taxon>
        <taxon>Thalassiosiraceae</taxon>
        <taxon>Thalassiosira</taxon>
    </lineage>
</organism>
<dbReference type="CDD" id="cd18787">
    <property type="entry name" value="SF2_C_DEAD"/>
    <property type="match status" value="1"/>
</dbReference>
<dbReference type="SMART" id="SM00487">
    <property type="entry name" value="DEXDc"/>
    <property type="match status" value="1"/>
</dbReference>
<dbReference type="EMBL" id="AGNL01003742">
    <property type="protein sequence ID" value="EJK74372.1"/>
    <property type="molecule type" value="Genomic_DNA"/>
</dbReference>
<dbReference type="OrthoDB" id="10261375at2759"/>
<dbReference type="PANTHER" id="PTHR47959:SF8">
    <property type="entry name" value="RNA HELICASE"/>
    <property type="match status" value="1"/>
</dbReference>
<gene>
    <name evidence="14" type="ORF">THAOC_03953</name>
</gene>
<feature type="short sequence motif" description="Q motif" evidence="9">
    <location>
        <begin position="13"/>
        <end position="41"/>
    </location>
</feature>
<evidence type="ECO:0000256" key="9">
    <source>
        <dbReference type="PROSITE-ProRule" id="PRU00552"/>
    </source>
</evidence>
<dbReference type="PANTHER" id="PTHR47959">
    <property type="entry name" value="ATP-DEPENDENT RNA HELICASE RHLE-RELATED"/>
    <property type="match status" value="1"/>
</dbReference>
<dbReference type="GO" id="GO:0003723">
    <property type="term" value="F:RNA binding"/>
    <property type="evidence" value="ECO:0007669"/>
    <property type="project" value="UniProtKB-KW"/>
</dbReference>
<dbReference type="InterPro" id="IPR001650">
    <property type="entry name" value="Helicase_C-like"/>
</dbReference>
<feature type="compositionally biased region" description="Low complexity" evidence="10">
    <location>
        <begin position="595"/>
        <end position="607"/>
    </location>
</feature>
<dbReference type="InterPro" id="IPR000629">
    <property type="entry name" value="RNA-helicase_DEAD-box_CS"/>
</dbReference>
<comment type="catalytic activity">
    <reaction evidence="8">
        <text>ATP + H2O = ADP + phosphate + H(+)</text>
        <dbReference type="Rhea" id="RHEA:13065"/>
        <dbReference type="ChEBI" id="CHEBI:15377"/>
        <dbReference type="ChEBI" id="CHEBI:15378"/>
        <dbReference type="ChEBI" id="CHEBI:30616"/>
        <dbReference type="ChEBI" id="CHEBI:43474"/>
        <dbReference type="ChEBI" id="CHEBI:456216"/>
        <dbReference type="EC" id="3.6.4.13"/>
    </reaction>
</comment>
<evidence type="ECO:0000259" key="11">
    <source>
        <dbReference type="PROSITE" id="PS51192"/>
    </source>
</evidence>
<dbReference type="InterPro" id="IPR012541">
    <property type="entry name" value="DBP10_C"/>
</dbReference>
<evidence type="ECO:0000256" key="6">
    <source>
        <dbReference type="ARBA" id="ARBA00022840"/>
    </source>
</evidence>
<feature type="region of interest" description="Disordered" evidence="10">
    <location>
        <begin position="739"/>
        <end position="831"/>
    </location>
</feature>
<dbReference type="PROSITE" id="PS51195">
    <property type="entry name" value="Q_MOTIF"/>
    <property type="match status" value="1"/>
</dbReference>
<dbReference type="Pfam" id="PF08147">
    <property type="entry name" value="DBP10CT"/>
    <property type="match status" value="1"/>
</dbReference>
<feature type="region of interest" description="Disordered" evidence="10">
    <location>
        <begin position="440"/>
        <end position="473"/>
    </location>
</feature>
<name>K0TPD1_THAOC</name>
<evidence type="ECO:0000256" key="10">
    <source>
        <dbReference type="SAM" id="MobiDB-lite"/>
    </source>
</evidence>
<dbReference type="PROSITE" id="PS00039">
    <property type="entry name" value="DEAD_ATP_HELICASE"/>
    <property type="match status" value="1"/>
</dbReference>
<dbReference type="GO" id="GO:0003724">
    <property type="term" value="F:RNA helicase activity"/>
    <property type="evidence" value="ECO:0007669"/>
    <property type="project" value="UniProtKB-EC"/>
</dbReference>
<evidence type="ECO:0000256" key="4">
    <source>
        <dbReference type="ARBA" id="ARBA00022801"/>
    </source>
</evidence>
<dbReference type="GO" id="GO:0005829">
    <property type="term" value="C:cytosol"/>
    <property type="evidence" value="ECO:0007669"/>
    <property type="project" value="TreeGrafter"/>
</dbReference>
<dbReference type="Proteomes" id="UP000266841">
    <property type="component" value="Unassembled WGS sequence"/>
</dbReference>
<dbReference type="SUPFAM" id="SSF52540">
    <property type="entry name" value="P-loop containing nucleoside triphosphate hydrolases"/>
    <property type="match status" value="1"/>
</dbReference>
<dbReference type="eggNOG" id="KOG0337">
    <property type="taxonomic scope" value="Eukaryota"/>
</dbReference>
<feature type="compositionally biased region" description="Basic residues" evidence="10">
    <location>
        <begin position="1019"/>
        <end position="1035"/>
    </location>
</feature>
<feature type="compositionally biased region" description="Basic and acidic residues" evidence="10">
    <location>
        <begin position="984"/>
        <end position="1002"/>
    </location>
</feature>
<reference evidence="14 15" key="1">
    <citation type="journal article" date="2012" name="Genome Biol.">
        <title>Genome and low-iron response of an oceanic diatom adapted to chronic iron limitation.</title>
        <authorList>
            <person name="Lommer M."/>
            <person name="Specht M."/>
            <person name="Roy A.S."/>
            <person name="Kraemer L."/>
            <person name="Andreson R."/>
            <person name="Gutowska M.A."/>
            <person name="Wolf J."/>
            <person name="Bergner S.V."/>
            <person name="Schilhabel M.B."/>
            <person name="Klostermeier U.C."/>
            <person name="Beiko R.G."/>
            <person name="Rosenstiel P."/>
            <person name="Hippler M."/>
            <person name="Laroche J."/>
        </authorList>
    </citation>
    <scope>NUCLEOTIDE SEQUENCE [LARGE SCALE GENOMIC DNA]</scope>
    <source>
        <strain evidence="14 15">CCMP1005</strain>
    </source>
</reference>
<dbReference type="EC" id="3.6.4.13" evidence="2"/>
<evidence type="ECO:0000256" key="3">
    <source>
        <dbReference type="ARBA" id="ARBA00022741"/>
    </source>
</evidence>
<dbReference type="InterPro" id="IPR027417">
    <property type="entry name" value="P-loop_NTPase"/>
</dbReference>
<feature type="region of interest" description="Disordered" evidence="10">
    <location>
        <begin position="593"/>
        <end position="616"/>
    </location>
</feature>
<dbReference type="Pfam" id="PF00270">
    <property type="entry name" value="DEAD"/>
    <property type="match status" value="1"/>
</dbReference>
<dbReference type="GO" id="GO:0016887">
    <property type="term" value="F:ATP hydrolysis activity"/>
    <property type="evidence" value="ECO:0007669"/>
    <property type="project" value="RHEA"/>
</dbReference>
<feature type="compositionally biased region" description="Acidic residues" evidence="10">
    <location>
        <begin position="449"/>
        <end position="460"/>
    </location>
</feature>
<keyword evidence="5" id="KW-0347">Helicase</keyword>